<dbReference type="EMBL" id="BQNB010019640">
    <property type="protein sequence ID" value="GJT87458.1"/>
    <property type="molecule type" value="Genomic_DNA"/>
</dbReference>
<reference evidence="2" key="2">
    <citation type="submission" date="2022-01" db="EMBL/GenBank/DDBJ databases">
        <authorList>
            <person name="Yamashiro T."/>
            <person name="Shiraishi A."/>
            <person name="Satake H."/>
            <person name="Nakayama K."/>
        </authorList>
    </citation>
    <scope>NUCLEOTIDE SEQUENCE</scope>
</reference>
<feature type="region of interest" description="Disordered" evidence="1">
    <location>
        <begin position="624"/>
        <end position="657"/>
    </location>
</feature>
<comment type="caution">
    <text evidence="2">The sequence shown here is derived from an EMBL/GenBank/DDBJ whole genome shotgun (WGS) entry which is preliminary data.</text>
</comment>
<proteinExistence type="predicted"/>
<reference evidence="2" key="1">
    <citation type="journal article" date="2022" name="Int. J. Mol. Sci.">
        <title>Draft Genome of Tanacetum Coccineum: Genomic Comparison of Closely Related Tanacetum-Family Plants.</title>
        <authorList>
            <person name="Yamashiro T."/>
            <person name="Shiraishi A."/>
            <person name="Nakayama K."/>
            <person name="Satake H."/>
        </authorList>
    </citation>
    <scope>NUCLEOTIDE SEQUENCE</scope>
</reference>
<gene>
    <name evidence="2" type="ORF">Tco_1069175</name>
</gene>
<evidence type="ECO:0000313" key="3">
    <source>
        <dbReference type="Proteomes" id="UP001151760"/>
    </source>
</evidence>
<protein>
    <submittedName>
        <fullName evidence="2">Uncharacterized protein</fullName>
    </submittedName>
</protein>
<name>A0ABQ5HJZ4_9ASTR</name>
<organism evidence="2 3">
    <name type="scientific">Tanacetum coccineum</name>
    <dbReference type="NCBI Taxonomy" id="301880"/>
    <lineage>
        <taxon>Eukaryota</taxon>
        <taxon>Viridiplantae</taxon>
        <taxon>Streptophyta</taxon>
        <taxon>Embryophyta</taxon>
        <taxon>Tracheophyta</taxon>
        <taxon>Spermatophyta</taxon>
        <taxon>Magnoliopsida</taxon>
        <taxon>eudicotyledons</taxon>
        <taxon>Gunneridae</taxon>
        <taxon>Pentapetalae</taxon>
        <taxon>asterids</taxon>
        <taxon>campanulids</taxon>
        <taxon>Asterales</taxon>
        <taxon>Asteraceae</taxon>
        <taxon>Asteroideae</taxon>
        <taxon>Anthemideae</taxon>
        <taxon>Anthemidinae</taxon>
        <taxon>Tanacetum</taxon>
    </lineage>
</organism>
<accession>A0ABQ5HJZ4</accession>
<feature type="region of interest" description="Disordered" evidence="1">
    <location>
        <begin position="142"/>
        <end position="189"/>
    </location>
</feature>
<evidence type="ECO:0000256" key="1">
    <source>
        <dbReference type="SAM" id="MobiDB-lite"/>
    </source>
</evidence>
<dbReference type="Proteomes" id="UP001151760">
    <property type="component" value="Unassembled WGS sequence"/>
</dbReference>
<evidence type="ECO:0000313" key="2">
    <source>
        <dbReference type="EMBL" id="GJT87458.1"/>
    </source>
</evidence>
<sequence>MNTITIIFSTFDKPLSFNLHDFSSIISLKYTENLAPLHQKEIVRAALVTLGLVDENDPKLSSTDLINLLSLQLVSTDNLIVLNDMEDLVAKLTTRKKGRDLNIFYTRYLSLIFEHLLGDAYKNDNLKTMNPHQITASYFKPSMASEHGAQPKALTDKKLRKKKITSSSEPKTSNISRESLSKKHVADTQCAEETMATADDTLSLDASELVEEQGNQLTLLMPQRDTPNLIESQSQHLHSKFSIHSDSVPGNDTLVEEEVMDSGITSVGNISFEELFDQNENKEADKEDYESPFDTESEINFVGKDVLTRTTAQIITTISIHQELHEDIAKIPQNNHVIREAKSDIESMPGDEIKSLYRFEADDDHHQSEHNEELSKTNEAATDNVIDDALTTKVEQLESSLAQQVTDKMEDFVPKMVDDAFEERMPKLVSDTLKNILPQIIKDSVNQSMKKSLPIEFNDLNKMESSRFVGLDKKLTKAIKTKVGKSVQHNVKREIKVVHELLKYCVGKIDKNVVDILELVNLIRDLVILIDPVFASPKAVTEGENMSTQAKKDPEITGEHVSSALVIQYFVKEPPTKKLKFVVENFTIPSLTPLNSIMPQGIKPPVIINNKPFEHFSASLFNSSSSEVSQTPPPIVADKGKGIATEEDPMNKLMPFC</sequence>
<feature type="compositionally biased region" description="Polar residues" evidence="1">
    <location>
        <begin position="165"/>
        <end position="178"/>
    </location>
</feature>
<keyword evidence="3" id="KW-1185">Reference proteome</keyword>